<dbReference type="RefSeq" id="WP_254673281.1">
    <property type="nucleotide sequence ID" value="NZ_JAMWDU010000001.1"/>
</dbReference>
<accession>A0A9Q4AKS6</accession>
<organism evidence="2 3">
    <name type="scientific">Devosia ureilytica</name>
    <dbReference type="NCBI Taxonomy" id="2952754"/>
    <lineage>
        <taxon>Bacteria</taxon>
        <taxon>Pseudomonadati</taxon>
        <taxon>Pseudomonadota</taxon>
        <taxon>Alphaproteobacteria</taxon>
        <taxon>Hyphomicrobiales</taxon>
        <taxon>Devosiaceae</taxon>
        <taxon>Devosia</taxon>
    </lineage>
</organism>
<name>A0A9Q4AKS6_9HYPH</name>
<dbReference type="AlphaFoldDB" id="A0A9Q4AKS6"/>
<sequence length="195" mass="22360">MQTFVIPFRGASVFRKHQNHFLREYAKKMAPKTVLNLGATPDASDKEGSVYESYFSSAEFKTLDLGPFDHPRHIHGDLMDLPNSMPDYDLVLAMSVIEHIDKPWLAAPNIVRLVRPGGFLYVAMPFFYPVHEGPYYGDHWRATPSGIGHLFSDMEIVRRDYYPSSIRAVHDRKSYWNDANSTYAGFSMLLRRADV</sequence>
<keyword evidence="2" id="KW-0489">Methyltransferase</keyword>
<proteinExistence type="predicted"/>
<dbReference type="Gene3D" id="3.40.50.150">
    <property type="entry name" value="Vaccinia Virus protein VP39"/>
    <property type="match status" value="1"/>
</dbReference>
<evidence type="ECO:0000259" key="1">
    <source>
        <dbReference type="Pfam" id="PF08241"/>
    </source>
</evidence>
<protein>
    <submittedName>
        <fullName evidence="2">Class I SAM-dependent methyltransferase</fullName>
    </submittedName>
</protein>
<keyword evidence="2" id="KW-0808">Transferase</keyword>
<dbReference type="Pfam" id="PF08241">
    <property type="entry name" value="Methyltransf_11"/>
    <property type="match status" value="1"/>
</dbReference>
<dbReference type="SUPFAM" id="SSF53335">
    <property type="entry name" value="S-adenosyl-L-methionine-dependent methyltransferases"/>
    <property type="match status" value="1"/>
</dbReference>
<gene>
    <name evidence="2" type="ORF">NF348_00035</name>
</gene>
<dbReference type="EMBL" id="JAMWDU010000001">
    <property type="protein sequence ID" value="MCP8885495.1"/>
    <property type="molecule type" value="Genomic_DNA"/>
</dbReference>
<keyword evidence="3" id="KW-1185">Reference proteome</keyword>
<comment type="caution">
    <text evidence="2">The sequence shown here is derived from an EMBL/GenBank/DDBJ whole genome shotgun (WGS) entry which is preliminary data.</text>
</comment>
<feature type="domain" description="Methyltransferase type 11" evidence="1">
    <location>
        <begin position="72"/>
        <end position="122"/>
    </location>
</feature>
<dbReference type="Proteomes" id="UP001060275">
    <property type="component" value="Unassembled WGS sequence"/>
</dbReference>
<dbReference type="InterPro" id="IPR029063">
    <property type="entry name" value="SAM-dependent_MTases_sf"/>
</dbReference>
<reference evidence="2" key="1">
    <citation type="submission" date="2022-06" db="EMBL/GenBank/DDBJ databases">
        <title>Devosia sp. XJ19-45 genome assembly.</title>
        <authorList>
            <person name="Li B."/>
            <person name="Cai M."/>
            <person name="Nie G."/>
            <person name="Li W."/>
        </authorList>
    </citation>
    <scope>NUCLEOTIDE SEQUENCE</scope>
    <source>
        <strain evidence="2">XJ19-45</strain>
    </source>
</reference>
<evidence type="ECO:0000313" key="2">
    <source>
        <dbReference type="EMBL" id="MCP8885495.1"/>
    </source>
</evidence>
<dbReference type="InterPro" id="IPR013216">
    <property type="entry name" value="Methyltransf_11"/>
</dbReference>
<dbReference type="GO" id="GO:0032259">
    <property type="term" value="P:methylation"/>
    <property type="evidence" value="ECO:0007669"/>
    <property type="project" value="UniProtKB-KW"/>
</dbReference>
<dbReference type="GO" id="GO:0008757">
    <property type="term" value="F:S-adenosylmethionine-dependent methyltransferase activity"/>
    <property type="evidence" value="ECO:0007669"/>
    <property type="project" value="InterPro"/>
</dbReference>
<evidence type="ECO:0000313" key="3">
    <source>
        <dbReference type="Proteomes" id="UP001060275"/>
    </source>
</evidence>